<feature type="compositionally biased region" description="Basic and acidic residues" evidence="4">
    <location>
        <begin position="153"/>
        <end position="162"/>
    </location>
</feature>
<evidence type="ECO:0000256" key="3">
    <source>
        <dbReference type="ARBA" id="ARBA00023274"/>
    </source>
</evidence>
<sequence length="176" mass="17897">MAYLVPNKQSAQHSENQLLGGQLGSSQTSSSLNPLVNRPTVRPSGLNRSSAFNSLLQFSIDAVQMSAELATTYAALILADEGLEITADKINTLVSAAKVEVEPIWATLLAKALEGKDVKELLSNVGAGGGAPAPAAAAGGAAGGAAAAADAAPKAEDKKAEEKEESDDDMGFGLFD</sequence>
<reference evidence="5" key="1">
    <citation type="submission" date="2021-03" db="EMBL/GenBank/DDBJ databases">
        <title>Draft genome sequence of rust myrtle Austropuccinia psidii MF-1, a brazilian biotype.</title>
        <authorList>
            <person name="Quecine M.C."/>
            <person name="Pachon D.M.R."/>
            <person name="Bonatelli M.L."/>
            <person name="Correr F.H."/>
            <person name="Franceschini L.M."/>
            <person name="Leite T.F."/>
            <person name="Margarido G.R.A."/>
            <person name="Almeida C.A."/>
            <person name="Ferrarezi J.A."/>
            <person name="Labate C.A."/>
        </authorList>
    </citation>
    <scope>NUCLEOTIDE SEQUENCE</scope>
    <source>
        <strain evidence="5">MF-1</strain>
    </source>
</reference>
<dbReference type="Gene3D" id="1.10.10.1410">
    <property type="match status" value="1"/>
</dbReference>
<dbReference type="PANTHER" id="PTHR45696:SF10">
    <property type="entry name" value="LARGE RIBOSOMAL SUBUNIT PROTEIN P1"/>
    <property type="match status" value="1"/>
</dbReference>
<evidence type="ECO:0000256" key="2">
    <source>
        <dbReference type="ARBA" id="ARBA00022980"/>
    </source>
</evidence>
<keyword evidence="3" id="KW-0687">Ribonucleoprotein</keyword>
<dbReference type="GO" id="GO:0006414">
    <property type="term" value="P:translational elongation"/>
    <property type="evidence" value="ECO:0007669"/>
    <property type="project" value="InterPro"/>
</dbReference>
<feature type="region of interest" description="Disordered" evidence="4">
    <location>
        <begin position="15"/>
        <end position="43"/>
    </location>
</feature>
<dbReference type="OrthoDB" id="2194681at2759"/>
<feature type="compositionally biased region" description="Low complexity" evidence="4">
    <location>
        <begin position="17"/>
        <end position="32"/>
    </location>
</feature>
<proteinExistence type="inferred from homology"/>
<comment type="caution">
    <text evidence="5">The sequence shown here is derived from an EMBL/GenBank/DDBJ whole genome shotgun (WGS) entry which is preliminary data.</text>
</comment>
<dbReference type="Proteomes" id="UP000765509">
    <property type="component" value="Unassembled WGS sequence"/>
</dbReference>
<dbReference type="PANTHER" id="PTHR45696">
    <property type="entry name" value="60S ACIDIC RIBOSOMAL PROTEIN P1"/>
    <property type="match status" value="1"/>
</dbReference>
<dbReference type="GO" id="GO:0022625">
    <property type="term" value="C:cytosolic large ribosomal subunit"/>
    <property type="evidence" value="ECO:0007669"/>
    <property type="project" value="TreeGrafter"/>
</dbReference>
<organism evidence="5 6">
    <name type="scientific">Austropuccinia psidii MF-1</name>
    <dbReference type="NCBI Taxonomy" id="1389203"/>
    <lineage>
        <taxon>Eukaryota</taxon>
        <taxon>Fungi</taxon>
        <taxon>Dikarya</taxon>
        <taxon>Basidiomycota</taxon>
        <taxon>Pucciniomycotina</taxon>
        <taxon>Pucciniomycetes</taxon>
        <taxon>Pucciniales</taxon>
        <taxon>Sphaerophragmiaceae</taxon>
        <taxon>Austropuccinia</taxon>
    </lineage>
</organism>
<dbReference type="AlphaFoldDB" id="A0A9Q3BJR6"/>
<dbReference type="HAMAP" id="MF_01478">
    <property type="entry name" value="Ribosomal_L12_arch"/>
    <property type="match status" value="1"/>
</dbReference>
<dbReference type="GO" id="GO:0043021">
    <property type="term" value="F:ribonucleoprotein complex binding"/>
    <property type="evidence" value="ECO:0007669"/>
    <property type="project" value="TreeGrafter"/>
</dbReference>
<accession>A0A9Q3BJR6</accession>
<dbReference type="CDD" id="cd05831">
    <property type="entry name" value="Ribosomal_P1"/>
    <property type="match status" value="1"/>
</dbReference>
<keyword evidence="2" id="KW-0689">Ribosomal protein</keyword>
<evidence type="ECO:0000256" key="4">
    <source>
        <dbReference type="SAM" id="MobiDB-lite"/>
    </source>
</evidence>
<evidence type="ECO:0000313" key="5">
    <source>
        <dbReference type="EMBL" id="MBW0466488.1"/>
    </source>
</evidence>
<evidence type="ECO:0000256" key="1">
    <source>
        <dbReference type="ARBA" id="ARBA00005436"/>
    </source>
</evidence>
<name>A0A9Q3BJR6_9BASI</name>
<feature type="region of interest" description="Disordered" evidence="4">
    <location>
        <begin position="148"/>
        <end position="176"/>
    </location>
</feature>
<dbReference type="InterPro" id="IPR038716">
    <property type="entry name" value="P1/P2_N_sf"/>
</dbReference>
<gene>
    <name evidence="5" type="ORF">O181_006203</name>
</gene>
<dbReference type="FunFam" id="1.10.10.1410:FF:000001">
    <property type="entry name" value="60S acidic ribosomal protein P1"/>
    <property type="match status" value="1"/>
</dbReference>
<dbReference type="Pfam" id="PF00428">
    <property type="entry name" value="Ribosomal_60s"/>
    <property type="match status" value="1"/>
</dbReference>
<dbReference type="GO" id="GO:0030295">
    <property type="term" value="F:protein kinase activator activity"/>
    <property type="evidence" value="ECO:0007669"/>
    <property type="project" value="TreeGrafter"/>
</dbReference>
<dbReference type="GO" id="GO:0002181">
    <property type="term" value="P:cytoplasmic translation"/>
    <property type="evidence" value="ECO:0007669"/>
    <property type="project" value="TreeGrafter"/>
</dbReference>
<feature type="non-terminal residue" evidence="5">
    <location>
        <position position="1"/>
    </location>
</feature>
<evidence type="ECO:0008006" key="7">
    <source>
        <dbReference type="Google" id="ProtNLM"/>
    </source>
</evidence>
<keyword evidence="6" id="KW-1185">Reference proteome</keyword>
<evidence type="ECO:0000313" key="6">
    <source>
        <dbReference type="Proteomes" id="UP000765509"/>
    </source>
</evidence>
<dbReference type="GO" id="GO:0003735">
    <property type="term" value="F:structural constituent of ribosome"/>
    <property type="evidence" value="ECO:0007669"/>
    <property type="project" value="InterPro"/>
</dbReference>
<comment type="similarity">
    <text evidence="1">Belongs to the eukaryotic ribosomal protein P1/P2 family.</text>
</comment>
<dbReference type="InterPro" id="IPR027534">
    <property type="entry name" value="Ribosomal_P1/P2"/>
</dbReference>
<dbReference type="EMBL" id="AVOT02001316">
    <property type="protein sequence ID" value="MBW0466488.1"/>
    <property type="molecule type" value="Genomic_DNA"/>
</dbReference>
<protein>
    <recommendedName>
        <fullName evidence="7">60S acidic ribosomal protein P1</fullName>
    </recommendedName>
</protein>